<dbReference type="SMART" id="SM00108">
    <property type="entry name" value="B_lectin"/>
    <property type="match status" value="1"/>
</dbReference>
<evidence type="ECO:0000256" key="2">
    <source>
        <dbReference type="SAM" id="MobiDB-lite"/>
    </source>
</evidence>
<proteinExistence type="predicted"/>
<dbReference type="GO" id="GO:0016020">
    <property type="term" value="C:membrane"/>
    <property type="evidence" value="ECO:0007669"/>
    <property type="project" value="InterPro"/>
</dbReference>
<dbReference type="InterPro" id="IPR002126">
    <property type="entry name" value="Cadherin-like_dom"/>
</dbReference>
<dbReference type="NCBIfam" id="TIGR01965">
    <property type="entry name" value="VCBS_repeat"/>
    <property type="match status" value="1"/>
</dbReference>
<feature type="compositionally biased region" description="Low complexity" evidence="2">
    <location>
        <begin position="165"/>
        <end position="174"/>
    </location>
</feature>
<evidence type="ECO:0008006" key="7">
    <source>
        <dbReference type="Google" id="ProtNLM"/>
    </source>
</evidence>
<dbReference type="AlphaFoldDB" id="A0A7I7UL18"/>
<dbReference type="GO" id="GO:0004222">
    <property type="term" value="F:metalloendopeptidase activity"/>
    <property type="evidence" value="ECO:0007669"/>
    <property type="project" value="TreeGrafter"/>
</dbReference>
<dbReference type="Gene3D" id="2.60.40.60">
    <property type="entry name" value="Cadherins"/>
    <property type="match status" value="1"/>
</dbReference>
<dbReference type="PROSITE" id="PS50927">
    <property type="entry name" value="BULB_LECTIN"/>
    <property type="match status" value="1"/>
</dbReference>
<dbReference type="Pfam" id="PF01551">
    <property type="entry name" value="Peptidase_M23"/>
    <property type="match status" value="1"/>
</dbReference>
<dbReference type="InterPro" id="IPR001480">
    <property type="entry name" value="Bulb-type_lectin_dom"/>
</dbReference>
<feature type="compositionally biased region" description="Acidic residues" evidence="2">
    <location>
        <begin position="82"/>
        <end position="92"/>
    </location>
</feature>
<feature type="domain" description="Bulb-type lectin" evidence="4">
    <location>
        <begin position="975"/>
        <end position="1085"/>
    </location>
</feature>
<accession>A0A7I7UL18</accession>
<dbReference type="Pfam" id="PF17803">
    <property type="entry name" value="Cadherin_4"/>
    <property type="match status" value="1"/>
</dbReference>
<dbReference type="Gene3D" id="2.130.10.10">
    <property type="entry name" value="YVTN repeat-like/Quinoprotein amine dehydrogenase"/>
    <property type="match status" value="1"/>
</dbReference>
<dbReference type="PANTHER" id="PTHR21666">
    <property type="entry name" value="PEPTIDASE-RELATED"/>
    <property type="match status" value="1"/>
</dbReference>
<dbReference type="Gene3D" id="2.90.10.10">
    <property type="entry name" value="Bulb-type lectin domain"/>
    <property type="match status" value="2"/>
</dbReference>
<dbReference type="CDD" id="cd00028">
    <property type="entry name" value="B_lectin"/>
    <property type="match status" value="1"/>
</dbReference>
<dbReference type="GO" id="GO:0005509">
    <property type="term" value="F:calcium ion binding"/>
    <property type="evidence" value="ECO:0007669"/>
    <property type="project" value="InterPro"/>
</dbReference>
<dbReference type="InterPro" id="IPR011055">
    <property type="entry name" value="Dup_hybrid_motif"/>
</dbReference>
<dbReference type="Proteomes" id="UP000467252">
    <property type="component" value="Chromosome"/>
</dbReference>
<dbReference type="SUPFAM" id="SSF51110">
    <property type="entry name" value="alpha-D-mannose-specific plant lectins"/>
    <property type="match status" value="1"/>
</dbReference>
<dbReference type="SUPFAM" id="SSF51261">
    <property type="entry name" value="Duplicated hybrid motif"/>
    <property type="match status" value="1"/>
</dbReference>
<dbReference type="InterPro" id="IPR036426">
    <property type="entry name" value="Bulb-type_lectin_dom_sf"/>
</dbReference>
<dbReference type="RefSeq" id="WP_163902051.1">
    <property type="nucleotide sequence ID" value="NZ_AP022599.1"/>
</dbReference>
<feature type="compositionally biased region" description="Gly residues" evidence="2">
    <location>
        <begin position="70"/>
        <end position="79"/>
    </location>
</feature>
<dbReference type="Gene3D" id="2.60.40.2810">
    <property type="match status" value="1"/>
</dbReference>
<reference evidence="5 6" key="1">
    <citation type="journal article" date="2019" name="Emerg. Microbes Infect.">
        <title>Comprehensive subspecies identification of 175 nontuberculous mycobacteria species based on 7547 genomic profiles.</title>
        <authorList>
            <person name="Matsumoto Y."/>
            <person name="Kinjo T."/>
            <person name="Motooka D."/>
            <person name="Nabeya D."/>
            <person name="Jung N."/>
            <person name="Uechi K."/>
            <person name="Horii T."/>
            <person name="Iida T."/>
            <person name="Fujita J."/>
            <person name="Nakamura S."/>
        </authorList>
    </citation>
    <scope>NUCLEOTIDE SEQUENCE [LARGE SCALE GENOMIC DNA]</scope>
    <source>
        <strain evidence="5 6">JCM 6370</strain>
    </source>
</reference>
<feature type="domain" description="Cadherin" evidence="3">
    <location>
        <begin position="270"/>
        <end position="385"/>
    </location>
</feature>
<dbReference type="InterPro" id="IPR040853">
    <property type="entry name" value="RapA2_cadherin-like"/>
</dbReference>
<feature type="compositionally biased region" description="Polar residues" evidence="2">
    <location>
        <begin position="143"/>
        <end position="156"/>
    </location>
</feature>
<feature type="compositionally biased region" description="Polar residues" evidence="2">
    <location>
        <begin position="185"/>
        <end position="202"/>
    </location>
</feature>
<dbReference type="CDD" id="cd12797">
    <property type="entry name" value="M23_peptidase"/>
    <property type="match status" value="1"/>
</dbReference>
<name>A0A7I7UL18_MYCPV</name>
<protein>
    <recommendedName>
        <fullName evidence="7">Bulb-type lectin domain-containing protein</fullName>
    </recommendedName>
</protein>
<evidence type="ECO:0000313" key="5">
    <source>
        <dbReference type="EMBL" id="BBY82168.1"/>
    </source>
</evidence>
<gene>
    <name evidence="5" type="ORF">MPUL_33260</name>
</gene>
<dbReference type="EMBL" id="AP022599">
    <property type="protein sequence ID" value="BBY82168.1"/>
    <property type="molecule type" value="Genomic_DNA"/>
</dbReference>
<evidence type="ECO:0000313" key="6">
    <source>
        <dbReference type="Proteomes" id="UP000467252"/>
    </source>
</evidence>
<evidence type="ECO:0000259" key="3">
    <source>
        <dbReference type="PROSITE" id="PS50268"/>
    </source>
</evidence>
<organism evidence="5 6">
    <name type="scientific">Mycolicibacterium pulveris</name>
    <name type="common">Mycobacterium pulveris</name>
    <dbReference type="NCBI Taxonomy" id="36813"/>
    <lineage>
        <taxon>Bacteria</taxon>
        <taxon>Bacillati</taxon>
        <taxon>Actinomycetota</taxon>
        <taxon>Actinomycetes</taxon>
        <taxon>Mycobacteriales</taxon>
        <taxon>Mycobacteriaceae</taxon>
        <taxon>Mycolicibacterium</taxon>
    </lineage>
</organism>
<feature type="compositionally biased region" description="Low complexity" evidence="2">
    <location>
        <begin position="44"/>
        <end position="57"/>
    </location>
</feature>
<dbReference type="SUPFAM" id="SSF50969">
    <property type="entry name" value="YVTN repeat-like/Quinoprotein amine dehydrogenase"/>
    <property type="match status" value="1"/>
</dbReference>
<dbReference type="InterPro" id="IPR015943">
    <property type="entry name" value="WD40/YVTN_repeat-like_dom_sf"/>
</dbReference>
<dbReference type="PROSITE" id="PS50268">
    <property type="entry name" value="CADHERIN_2"/>
    <property type="match status" value="1"/>
</dbReference>
<feature type="region of interest" description="Disordered" evidence="2">
    <location>
        <begin position="1"/>
        <end position="205"/>
    </location>
</feature>
<dbReference type="InterPro" id="IPR010221">
    <property type="entry name" value="VCBS_dom"/>
</dbReference>
<dbReference type="PANTHER" id="PTHR21666:SF289">
    <property type="entry name" value="L-ALA--D-GLU ENDOPEPTIDASE"/>
    <property type="match status" value="1"/>
</dbReference>
<dbReference type="InterPro" id="IPR050570">
    <property type="entry name" value="Cell_wall_metabolism_enzyme"/>
</dbReference>
<dbReference type="Gene3D" id="2.70.70.10">
    <property type="entry name" value="Glucose Permease (Domain IIA)"/>
    <property type="match status" value="1"/>
</dbReference>
<evidence type="ECO:0000259" key="4">
    <source>
        <dbReference type="PROSITE" id="PS50927"/>
    </source>
</evidence>
<dbReference type="InterPro" id="IPR011044">
    <property type="entry name" value="Quino_amine_DH_bsu"/>
</dbReference>
<dbReference type="Pfam" id="PF17963">
    <property type="entry name" value="Big_9"/>
    <property type="match status" value="2"/>
</dbReference>
<sequence>MASSPAIAFAEPDKSTTTKANDASVGADSDAPESNSTEPTSTPAGDGSSDATDASSADPRDGIVQSSGGAQTGTYGGGDAAADGEEEGEADISAEKTVSDTTNSGDQESDDGSPSNEEHFATPDSVTQADKADGADDSGATDPLSTAQNATENSVPSGALEPSVSAQQAPSPAAEDSLVDDLADSQPSTVSAFSTPQEDSSGATSVPVAPAAAASPISIVTDLVSGFLGLIGLGPAATNAPAAPVQSPTLWTLLAWVRRQIEYTLFNGTPTIGYDSALNSQSEDGIITGDLAAHDSDGDPLGFSVAEGPANGSVVIHPDGIFTYTPNEAFAASGGEDTFTVMVSDAGAFHMHGLFGLFQPGQGHSSTAQVTVTVTPVDQNHGPIADPEKITRTPGDPSTGVVTGSLGISDPEGDALRYTVVTGPANGTVTIDSATGTYTYTPSTAARLIAGLPTPSANVLSVSAVETSEAPGAAFDSFTVSVTDGLNAPVTIVVDSVPVSPLETDIGIPVAYQPSPAFPASIEAGPDGRGYVLDGYGKVHAVAPDGSVLWSSPLFSDGDMVVVGASPSDSMAVSPDGSRLYVAKSSQRIVGTDVVVDGSVLVIDTSSGALIDTISVGQSAYAVTAAPDGSLYVTGADVEIGDEDPVYTWHIRVFDPAEGTPIGDPIPVGGMVLAITVSPDGRYVYYVGGEESSPSGVTVFDTVTGVKTPIGPSGGVAAGIPSLRPDGKQMYLMGGSVVVDTDPTSPTYLDVVHVAGPELFGGYVPIGVAAGFSADSSVAYIPVASYGEDNQPNGWAIAAVDTVDFGLIELLPVGVMPTGIAMSSNGQQGYVINSGVDLTDAGAPPHGTVSVIIVGPVGNYAPTARIPAFKTVNVDSATGIVTGTMNVNDADGDPLTYELTSGIDPAIGTVTVDSATGMYVFTPTKQARQNAYKTAGPDTVTFTVTASDGQASVAVDVTAAISALDPPPPPPPPIDDRLTSGEQLKAGQYIESKNGRYRLYMQKDGNLVLYDEQRSHKALWASATDGQSGAHAVMQSDGNLVVYRGSKALWSSHTNGQKGAVLVVQNDGNLVIYKGSTAAWDRHAGVLVPPAPPPSTGKMARPLTSYTVTSEYGAGRNHTGIDLAAPAGREVYAAADGVIWFEGWGTSNSPGQRSNWMGDAAGISILIQHDSLGVYTGYAHLSQTVIDIGQVVKKGQLIGKVGCTTRVSGGCTGPHLHFEVLPMPLSSSRGIYGRVNPRNYLSF</sequence>
<keyword evidence="1" id="KW-0732">Signal</keyword>
<evidence type="ECO:0000256" key="1">
    <source>
        <dbReference type="ARBA" id="ARBA00022729"/>
    </source>
</evidence>
<dbReference type="InterPro" id="IPR016047">
    <property type="entry name" value="M23ase_b-sheet_dom"/>
</dbReference>
<dbReference type="GO" id="GO:0007156">
    <property type="term" value="P:homophilic cell adhesion via plasma membrane adhesion molecules"/>
    <property type="evidence" value="ECO:0007669"/>
    <property type="project" value="InterPro"/>
</dbReference>
<keyword evidence="6" id="KW-1185">Reference proteome</keyword>
<feature type="compositionally biased region" description="Polar residues" evidence="2">
    <location>
        <begin position="32"/>
        <end position="43"/>
    </location>
</feature>